<sequence>MLHRRRLHDLLGSAAAIHKVGRLLHHFGEALWDCRRAKTYMHPKRDDTTGLGNGRFRILGSDGAFAYETFAEPVDDEKAAHEAAGAKGRAWVDDQ</sequence>
<gene>
    <name evidence="1" type="ORF">SAMN05216386_1880</name>
</gene>
<evidence type="ECO:0000313" key="2">
    <source>
        <dbReference type="Proteomes" id="UP000183107"/>
    </source>
</evidence>
<dbReference type="EMBL" id="FOVJ01000003">
    <property type="protein sequence ID" value="SFN79855.1"/>
    <property type="molecule type" value="Genomic_DNA"/>
</dbReference>
<proteinExistence type="predicted"/>
<evidence type="ECO:0000313" key="1">
    <source>
        <dbReference type="EMBL" id="SFN79855.1"/>
    </source>
</evidence>
<accession>A0A1I5BYT1</accession>
<organism evidence="1 2">
    <name type="scientific">Nitrosospira briensis</name>
    <dbReference type="NCBI Taxonomy" id="35799"/>
    <lineage>
        <taxon>Bacteria</taxon>
        <taxon>Pseudomonadati</taxon>
        <taxon>Pseudomonadota</taxon>
        <taxon>Betaproteobacteria</taxon>
        <taxon>Nitrosomonadales</taxon>
        <taxon>Nitrosomonadaceae</taxon>
        <taxon>Nitrosospira</taxon>
    </lineage>
</organism>
<reference evidence="2" key="1">
    <citation type="submission" date="2016-10" db="EMBL/GenBank/DDBJ databases">
        <authorList>
            <person name="Varghese N."/>
        </authorList>
    </citation>
    <scope>NUCLEOTIDE SEQUENCE [LARGE SCALE GENOMIC DNA]</scope>
    <source>
        <strain evidence="2">Nsp8</strain>
    </source>
</reference>
<dbReference type="Proteomes" id="UP000183107">
    <property type="component" value="Unassembled WGS sequence"/>
</dbReference>
<dbReference type="AlphaFoldDB" id="A0A1I5BYT1"/>
<name>A0A1I5BYT1_9PROT</name>
<keyword evidence="2" id="KW-1185">Reference proteome</keyword>
<protein>
    <submittedName>
        <fullName evidence="1">Uncharacterized protein</fullName>
    </submittedName>
</protein>